<dbReference type="Gene3D" id="2.40.160.60">
    <property type="entry name" value="Outer membrane protein transport protein (OMPP1/FadL/TodX)"/>
    <property type="match status" value="1"/>
</dbReference>
<evidence type="ECO:0000313" key="1">
    <source>
        <dbReference type="EMBL" id="ETR71468.1"/>
    </source>
</evidence>
<proteinExistence type="predicted"/>
<evidence type="ECO:0000313" key="2">
    <source>
        <dbReference type="Proteomes" id="UP000189670"/>
    </source>
</evidence>
<accession>A0A1V1P9J7</accession>
<name>A0A1V1P9J7_9BACT</name>
<dbReference type="AlphaFoldDB" id="A0A1V1P9J7"/>
<sequence length="101" mass="11124">MVRTIGKNGNTIFTQPCWIRSSCFGYGGAYIGLANDATAASWNPAGIAQLKRSEISMVSHYILRNEDNEISSEFGEGNSDTIDELNLNYLSAAFVMPKRKQ</sequence>
<reference evidence="2" key="1">
    <citation type="submission" date="2012-11" db="EMBL/GenBank/DDBJ databases">
        <authorList>
            <person name="Lucero-Rivera Y.E."/>
            <person name="Tovar-Ramirez D."/>
        </authorList>
    </citation>
    <scope>NUCLEOTIDE SEQUENCE [LARGE SCALE GENOMIC DNA]</scope>
    <source>
        <strain evidence="2">Araruama</strain>
    </source>
</reference>
<gene>
    <name evidence="1" type="ORF">OMM_08105</name>
</gene>
<comment type="caution">
    <text evidence="1">The sequence shown here is derived from an EMBL/GenBank/DDBJ whole genome shotgun (WGS) entry which is preliminary data.</text>
</comment>
<dbReference type="SUPFAM" id="SSF56935">
    <property type="entry name" value="Porins"/>
    <property type="match status" value="1"/>
</dbReference>
<organism evidence="1 2">
    <name type="scientific">Candidatus Magnetoglobus multicellularis str. Araruama</name>
    <dbReference type="NCBI Taxonomy" id="890399"/>
    <lineage>
        <taxon>Bacteria</taxon>
        <taxon>Pseudomonadati</taxon>
        <taxon>Thermodesulfobacteriota</taxon>
        <taxon>Desulfobacteria</taxon>
        <taxon>Desulfobacterales</taxon>
        <taxon>Desulfobacteraceae</taxon>
        <taxon>Candidatus Magnetoglobus</taxon>
    </lineage>
</organism>
<protein>
    <submittedName>
        <fullName evidence="1">Uncharacterized protein</fullName>
    </submittedName>
</protein>
<dbReference type="EMBL" id="ATBP01000265">
    <property type="protein sequence ID" value="ETR71468.1"/>
    <property type="molecule type" value="Genomic_DNA"/>
</dbReference>
<dbReference type="Proteomes" id="UP000189670">
    <property type="component" value="Unassembled WGS sequence"/>
</dbReference>